<accession>A0ABS0B0W9</accession>
<proteinExistence type="predicted"/>
<gene>
    <name evidence="1" type="ORF">NEPTK9_001561</name>
</gene>
<organism evidence="1 2">
    <name type="scientific">Candidatus Neptunichlamydia vexilliferae</name>
    <dbReference type="NCBI Taxonomy" id="1651774"/>
    <lineage>
        <taxon>Bacteria</taxon>
        <taxon>Pseudomonadati</taxon>
        <taxon>Chlamydiota</taxon>
        <taxon>Chlamydiia</taxon>
        <taxon>Parachlamydiales</taxon>
        <taxon>Simkaniaceae</taxon>
        <taxon>Candidatus Neptunichlamydia</taxon>
    </lineage>
</organism>
<protein>
    <submittedName>
        <fullName evidence="1">Uncharacterized protein</fullName>
    </submittedName>
</protein>
<name>A0ABS0B0W9_9BACT</name>
<comment type="caution">
    <text evidence="1">The sequence shown here is derived from an EMBL/GenBank/DDBJ whole genome shotgun (WGS) entry which is preliminary data.</text>
</comment>
<dbReference type="EMBL" id="JAAEJV010000066">
    <property type="protein sequence ID" value="MBF5060035.1"/>
    <property type="molecule type" value="Genomic_DNA"/>
</dbReference>
<sequence length="74" mass="8217">MEAIESVGVDGYESALGNEVTQSDWGALLLELRWACKNDQTLDMSIFLRERGFTNVIRGITSHTSLQDPCKVVT</sequence>
<dbReference type="Proteomes" id="UP001194714">
    <property type="component" value="Unassembled WGS sequence"/>
</dbReference>
<reference evidence="1 2" key="1">
    <citation type="submission" date="2020-01" db="EMBL/GenBank/DDBJ databases">
        <title>Draft genome sequence of Cand. Neptunochlamydia vexilliferae K9.</title>
        <authorList>
            <person name="Schulz F."/>
            <person name="Koestlbacher S."/>
            <person name="Wascher F."/>
            <person name="Pizzetti I."/>
            <person name="Horn M."/>
        </authorList>
    </citation>
    <scope>NUCLEOTIDE SEQUENCE [LARGE SCALE GENOMIC DNA]</scope>
    <source>
        <strain evidence="1 2">K9</strain>
    </source>
</reference>
<evidence type="ECO:0000313" key="1">
    <source>
        <dbReference type="EMBL" id="MBF5060035.1"/>
    </source>
</evidence>
<dbReference type="RefSeq" id="WP_194848366.1">
    <property type="nucleotide sequence ID" value="NZ_JAAEJV010000066.1"/>
</dbReference>
<evidence type="ECO:0000313" key="2">
    <source>
        <dbReference type="Proteomes" id="UP001194714"/>
    </source>
</evidence>
<keyword evidence="2" id="KW-1185">Reference proteome</keyword>